<accession>A0AAV0E536</accession>
<dbReference type="InterPro" id="IPR006912">
    <property type="entry name" value="Harbinger_derived_prot"/>
</dbReference>
<evidence type="ECO:0000313" key="1">
    <source>
        <dbReference type="EMBL" id="CAH9117409.1"/>
    </source>
</evidence>
<sequence length="413" mass="47968">MTIHVPVIVSAMLGGKRHVHGGSRSGRRYIHRDRKERHDVIINDYFKGEKSKYTAEHFRRRFRMDVHLFTHILKEIEKYDSYFSLKFDATGKQGLSPLQKMIAAVRMLAYGCPADFLDEYIQIGESTAIESLMHFCDAVIGIFGQQYLRKPDNNDISKLLQEGEDRGFPRMLGSLDCMHWHWKNCPTAWHGTHTNGFKRVPTLILEIVASKSLWIWHAFFGMAGTNNDINVLDRSPLFDDIINGVTPPCSYEVQGHHYNMGYYLTDGIYPKYATLIQSISQPSSLKEKIFSQRQEATRKDVERAFGVLQSRWHIVKGPARMWKEKDLGNIMKACIILHNMIIESECSQGMNPEDWKPHKDERVEAVELEHDYNFIVSKMIQRMKQVQDKRVHKDLKNDLINHIWELYGGQQAT</sequence>
<reference evidence="1" key="1">
    <citation type="submission" date="2022-07" db="EMBL/GenBank/DDBJ databases">
        <authorList>
            <person name="Macas J."/>
            <person name="Novak P."/>
            <person name="Neumann P."/>
        </authorList>
    </citation>
    <scope>NUCLEOTIDE SEQUENCE</scope>
</reference>
<keyword evidence="2" id="KW-1185">Reference proteome</keyword>
<dbReference type="AlphaFoldDB" id="A0AAV0E536"/>
<gene>
    <name evidence="1" type="ORF">CEPIT_LOCUS21854</name>
</gene>
<dbReference type="Proteomes" id="UP001152523">
    <property type="component" value="Unassembled WGS sequence"/>
</dbReference>
<dbReference type="Pfam" id="PF04827">
    <property type="entry name" value="Plant_tran"/>
    <property type="match status" value="1"/>
</dbReference>
<dbReference type="PANTHER" id="PTHR47150:SF7">
    <property type="entry name" value="NUCLEASE"/>
    <property type="match status" value="1"/>
</dbReference>
<proteinExistence type="predicted"/>
<organism evidence="1 2">
    <name type="scientific">Cuscuta epithymum</name>
    <dbReference type="NCBI Taxonomy" id="186058"/>
    <lineage>
        <taxon>Eukaryota</taxon>
        <taxon>Viridiplantae</taxon>
        <taxon>Streptophyta</taxon>
        <taxon>Embryophyta</taxon>
        <taxon>Tracheophyta</taxon>
        <taxon>Spermatophyta</taxon>
        <taxon>Magnoliopsida</taxon>
        <taxon>eudicotyledons</taxon>
        <taxon>Gunneridae</taxon>
        <taxon>Pentapetalae</taxon>
        <taxon>asterids</taxon>
        <taxon>lamiids</taxon>
        <taxon>Solanales</taxon>
        <taxon>Convolvulaceae</taxon>
        <taxon>Cuscuteae</taxon>
        <taxon>Cuscuta</taxon>
        <taxon>Cuscuta subgen. Cuscuta</taxon>
    </lineage>
</organism>
<evidence type="ECO:0000313" key="2">
    <source>
        <dbReference type="Proteomes" id="UP001152523"/>
    </source>
</evidence>
<dbReference type="PANTHER" id="PTHR47150">
    <property type="entry name" value="OS12G0169200 PROTEIN"/>
    <property type="match status" value="1"/>
</dbReference>
<evidence type="ECO:0008006" key="3">
    <source>
        <dbReference type="Google" id="ProtNLM"/>
    </source>
</evidence>
<comment type="caution">
    <text evidence="1">The sequence shown here is derived from an EMBL/GenBank/DDBJ whole genome shotgun (WGS) entry which is preliminary data.</text>
</comment>
<protein>
    <recommendedName>
        <fullName evidence="3">Harbinger transposase-derived protein</fullName>
    </recommendedName>
</protein>
<name>A0AAV0E536_9ASTE</name>
<dbReference type="EMBL" id="CAMAPF010000406">
    <property type="protein sequence ID" value="CAH9117409.1"/>
    <property type="molecule type" value="Genomic_DNA"/>
</dbReference>